<evidence type="ECO:0000313" key="3">
    <source>
        <dbReference type="Proteomes" id="UP001596101"/>
    </source>
</evidence>
<name>A0ABW0MM66_9BURK</name>
<reference evidence="3" key="1">
    <citation type="journal article" date="2019" name="Int. J. Syst. Evol. Microbiol.">
        <title>The Global Catalogue of Microorganisms (GCM) 10K type strain sequencing project: providing services to taxonomists for standard genome sequencing and annotation.</title>
        <authorList>
            <consortium name="The Broad Institute Genomics Platform"/>
            <consortium name="The Broad Institute Genome Sequencing Center for Infectious Disease"/>
            <person name="Wu L."/>
            <person name="Ma J."/>
        </authorList>
    </citation>
    <scope>NUCLEOTIDE SEQUENCE [LARGE SCALE GENOMIC DNA]</scope>
    <source>
        <strain evidence="3">CCUG 43111</strain>
    </source>
</reference>
<feature type="signal peptide" evidence="1">
    <location>
        <begin position="1"/>
        <end position="21"/>
    </location>
</feature>
<keyword evidence="1" id="KW-0732">Signal</keyword>
<sequence>MKRLSSLAVALVLGFNLPAQAACPAAEQLIDAYDISFSGFGKPLPKAERPQLHGARTADLVVVRLPNRKGKVPDGFQHSALLDKGSGTVWIRRKGGFVPVDEWYGPVKLKAPDLAGCAVEAYR</sequence>
<evidence type="ECO:0000256" key="1">
    <source>
        <dbReference type="SAM" id="SignalP"/>
    </source>
</evidence>
<dbReference type="EMBL" id="JBHSMR010000013">
    <property type="protein sequence ID" value="MFC5478989.1"/>
    <property type="molecule type" value="Genomic_DNA"/>
</dbReference>
<evidence type="ECO:0008006" key="4">
    <source>
        <dbReference type="Google" id="ProtNLM"/>
    </source>
</evidence>
<feature type="chain" id="PRO_5047225539" description="Lipoprotein" evidence="1">
    <location>
        <begin position="22"/>
        <end position="123"/>
    </location>
</feature>
<comment type="caution">
    <text evidence="2">The sequence shown here is derived from an EMBL/GenBank/DDBJ whole genome shotgun (WGS) entry which is preliminary data.</text>
</comment>
<protein>
    <recommendedName>
        <fullName evidence="4">Lipoprotein</fullName>
    </recommendedName>
</protein>
<dbReference type="Proteomes" id="UP001596101">
    <property type="component" value="Unassembled WGS sequence"/>
</dbReference>
<proteinExistence type="predicted"/>
<dbReference type="RefSeq" id="WP_379755670.1">
    <property type="nucleotide sequence ID" value="NZ_JBHSMR010000013.1"/>
</dbReference>
<accession>A0ABW0MM66</accession>
<keyword evidence="3" id="KW-1185">Reference proteome</keyword>
<evidence type="ECO:0000313" key="2">
    <source>
        <dbReference type="EMBL" id="MFC5478989.1"/>
    </source>
</evidence>
<organism evidence="2 3">
    <name type="scientific">Massilia suwonensis</name>
    <dbReference type="NCBI Taxonomy" id="648895"/>
    <lineage>
        <taxon>Bacteria</taxon>
        <taxon>Pseudomonadati</taxon>
        <taxon>Pseudomonadota</taxon>
        <taxon>Betaproteobacteria</taxon>
        <taxon>Burkholderiales</taxon>
        <taxon>Oxalobacteraceae</taxon>
        <taxon>Telluria group</taxon>
        <taxon>Massilia</taxon>
    </lineage>
</organism>
<gene>
    <name evidence="2" type="ORF">ACFPQ5_12345</name>
</gene>